<organism evidence="2 3">
    <name type="scientific">Bacillus infantis</name>
    <dbReference type="NCBI Taxonomy" id="324767"/>
    <lineage>
        <taxon>Bacteria</taxon>
        <taxon>Bacillati</taxon>
        <taxon>Bacillota</taxon>
        <taxon>Bacilli</taxon>
        <taxon>Bacillales</taxon>
        <taxon>Bacillaceae</taxon>
        <taxon>Bacillus</taxon>
    </lineage>
</organism>
<dbReference type="RefSeq" id="WP_148973396.1">
    <property type="nucleotide sequence ID" value="NZ_JBNILB010000037.1"/>
</dbReference>
<sequence length="83" mass="9153">MMVTLSFILVSASLFVLTLLFDLFVFKSTVYEAALNIFYAEIAAGRVIALFVFFLGLGSSLFIDIRLYKNKKAEKAQSKGSGS</sequence>
<proteinExistence type="predicted"/>
<evidence type="ECO:0000313" key="3">
    <source>
        <dbReference type="Proteomes" id="UP000322139"/>
    </source>
</evidence>
<dbReference type="EMBL" id="VTER01000002">
    <property type="protein sequence ID" value="TYS51006.1"/>
    <property type="molecule type" value="Genomic_DNA"/>
</dbReference>
<gene>
    <name evidence="2" type="ORF">FZD51_02885</name>
</gene>
<feature type="transmembrane region" description="Helical" evidence="1">
    <location>
        <begin position="37"/>
        <end position="63"/>
    </location>
</feature>
<keyword evidence="1" id="KW-0812">Transmembrane</keyword>
<evidence type="ECO:0000313" key="2">
    <source>
        <dbReference type="EMBL" id="TYS51006.1"/>
    </source>
</evidence>
<keyword evidence="1" id="KW-1133">Transmembrane helix</keyword>
<evidence type="ECO:0000256" key="1">
    <source>
        <dbReference type="SAM" id="Phobius"/>
    </source>
</evidence>
<reference evidence="2 3" key="1">
    <citation type="submission" date="2019-08" db="EMBL/GenBank/DDBJ databases">
        <title>Bacillus genomes from the desert of Cuatro Cienegas, Coahuila.</title>
        <authorList>
            <person name="Olmedo-Alvarez G."/>
        </authorList>
    </citation>
    <scope>NUCLEOTIDE SEQUENCE [LARGE SCALE GENOMIC DNA]</scope>
    <source>
        <strain evidence="2 3">CH446_14T</strain>
    </source>
</reference>
<dbReference type="Proteomes" id="UP000322139">
    <property type="component" value="Unassembled WGS sequence"/>
</dbReference>
<keyword evidence="1" id="KW-0472">Membrane</keyword>
<accession>A0A5D4RMD3</accession>
<name>A0A5D4RMD3_9BACI</name>
<dbReference type="AlphaFoldDB" id="A0A5D4RMD3"/>
<protein>
    <submittedName>
        <fullName evidence="2">Uncharacterized protein</fullName>
    </submittedName>
</protein>
<comment type="caution">
    <text evidence="2">The sequence shown here is derived from an EMBL/GenBank/DDBJ whole genome shotgun (WGS) entry which is preliminary data.</text>
</comment>